<dbReference type="Gene3D" id="4.10.950.10">
    <property type="entry name" value="Ribosomal protein L2, domain 3"/>
    <property type="match status" value="1"/>
</dbReference>
<comment type="subunit">
    <text evidence="5">Part of the 50S ribosomal subunit. Forms a bridge to the 30S subunit in the 70S ribosome.</text>
</comment>
<evidence type="ECO:0000256" key="2">
    <source>
        <dbReference type="ARBA" id="ARBA00022980"/>
    </source>
</evidence>
<dbReference type="InterPro" id="IPR014722">
    <property type="entry name" value="Rib_uL2_dom2"/>
</dbReference>
<keyword evidence="2 5" id="KW-0689">Ribosomal protein</keyword>
<evidence type="ECO:0000256" key="4">
    <source>
        <dbReference type="ARBA" id="ARBA00035242"/>
    </source>
</evidence>
<dbReference type="GO" id="GO:0002181">
    <property type="term" value="P:cytoplasmic translation"/>
    <property type="evidence" value="ECO:0007669"/>
    <property type="project" value="TreeGrafter"/>
</dbReference>
<dbReference type="SUPFAM" id="SSF50249">
    <property type="entry name" value="Nucleic acid-binding proteins"/>
    <property type="match status" value="1"/>
</dbReference>
<evidence type="ECO:0000313" key="9">
    <source>
        <dbReference type="EMBL" id="OGY73659.1"/>
    </source>
</evidence>
<evidence type="ECO:0000256" key="5">
    <source>
        <dbReference type="HAMAP-Rule" id="MF_01320"/>
    </source>
</evidence>
<dbReference type="FunFam" id="2.30.30.30:FF:000001">
    <property type="entry name" value="50S ribosomal protein L2"/>
    <property type="match status" value="1"/>
</dbReference>
<feature type="compositionally biased region" description="Basic residues" evidence="6">
    <location>
        <begin position="260"/>
        <end position="280"/>
    </location>
</feature>
<dbReference type="Proteomes" id="UP000178315">
    <property type="component" value="Unassembled WGS sequence"/>
</dbReference>
<dbReference type="EMBL" id="MHJU01000009">
    <property type="protein sequence ID" value="OGY73659.1"/>
    <property type="molecule type" value="Genomic_DNA"/>
</dbReference>
<keyword evidence="5" id="KW-0699">rRNA-binding</keyword>
<feature type="domain" description="Large ribosomal subunit protein uL2 RNA-binding" evidence="8">
    <location>
        <begin position="42"/>
        <end position="118"/>
    </location>
</feature>
<dbReference type="SMART" id="SM01383">
    <property type="entry name" value="Ribosomal_L2"/>
    <property type="match status" value="1"/>
</dbReference>
<dbReference type="GO" id="GO:0019843">
    <property type="term" value="F:rRNA binding"/>
    <property type="evidence" value="ECO:0007669"/>
    <property type="project" value="UniProtKB-UniRule"/>
</dbReference>
<comment type="function">
    <text evidence="5">One of the primary rRNA binding proteins. Required for association of the 30S and 50S subunits to form the 70S ribosome, for tRNA binding and peptide bond formation. It has been suggested to have peptidyltransferase activity; this is somewhat controversial. Makes several contacts with the 16S rRNA in the 70S ribosome.</text>
</comment>
<evidence type="ECO:0000313" key="10">
    <source>
        <dbReference type="Proteomes" id="UP000178315"/>
    </source>
</evidence>
<dbReference type="FunFam" id="4.10.950.10:FF:000001">
    <property type="entry name" value="50S ribosomal protein L2"/>
    <property type="match status" value="1"/>
</dbReference>
<dbReference type="HAMAP" id="MF_01320_B">
    <property type="entry name" value="Ribosomal_uL2_B"/>
    <property type="match status" value="1"/>
</dbReference>
<dbReference type="Gene3D" id="2.30.30.30">
    <property type="match status" value="1"/>
</dbReference>
<name>A0A1G2AAI1_9BACT</name>
<dbReference type="InterPro" id="IPR014726">
    <property type="entry name" value="Ribosomal_uL2_dom3"/>
</dbReference>
<sequence>MAIKLYKPTTPGRRGASVVNTSHLDQKRPERSLKVIIKEKGGRNNQGKISVRHKGGGAKRFYRIIDFKRNRYDDAALVIALEYDPNRTAHIALIQYPDGEKRYILAPEGLQKNQQVLSTRSQKIPIEPGNAIPLKDIPPGMSVHNIEIEPCKGGVLVRSAGLSATLQVVEGGYAQLKMPSGEVRKVKELCLATIGVVSNSDYRNVRLGKAGRMRHFGIRPTVTGKSMNPVDHPHGGGEGHQPIGLKGPKTKWGKLALGVKTRRKKPTDKFILQRRKKKKK</sequence>
<dbReference type="AlphaFoldDB" id="A0A1G2AAI1"/>
<dbReference type="FunFam" id="2.40.50.140:FF:000003">
    <property type="entry name" value="50S ribosomal protein L2"/>
    <property type="match status" value="1"/>
</dbReference>
<dbReference type="NCBIfam" id="TIGR01171">
    <property type="entry name" value="rplB_bact"/>
    <property type="match status" value="1"/>
</dbReference>
<evidence type="ECO:0000256" key="6">
    <source>
        <dbReference type="SAM" id="MobiDB-lite"/>
    </source>
</evidence>
<feature type="domain" description="Large ribosomal subunit protein uL2 C-terminal" evidence="7">
    <location>
        <begin position="126"/>
        <end position="255"/>
    </location>
</feature>
<dbReference type="InterPro" id="IPR022666">
    <property type="entry name" value="Ribosomal_uL2_RNA-bd_dom"/>
</dbReference>
<organism evidence="9 10">
    <name type="scientific">Candidatus Jacksonbacteria bacterium RIFCSPLOWO2_02_FULL_44_20</name>
    <dbReference type="NCBI Taxonomy" id="1798460"/>
    <lineage>
        <taxon>Bacteria</taxon>
        <taxon>Candidatus Jacksoniibacteriota</taxon>
    </lineage>
</organism>
<gene>
    <name evidence="5" type="primary">rplB</name>
    <name evidence="9" type="ORF">A3H61_00535</name>
</gene>
<dbReference type="Pfam" id="PF03947">
    <property type="entry name" value="Ribosomal_L2_C"/>
    <property type="match status" value="1"/>
</dbReference>
<reference evidence="9 10" key="1">
    <citation type="journal article" date="2016" name="Nat. Commun.">
        <title>Thousands of microbial genomes shed light on interconnected biogeochemical processes in an aquifer system.</title>
        <authorList>
            <person name="Anantharaman K."/>
            <person name="Brown C.T."/>
            <person name="Hug L.A."/>
            <person name="Sharon I."/>
            <person name="Castelle C.J."/>
            <person name="Probst A.J."/>
            <person name="Thomas B.C."/>
            <person name="Singh A."/>
            <person name="Wilkins M.J."/>
            <person name="Karaoz U."/>
            <person name="Brodie E.L."/>
            <person name="Williams K.H."/>
            <person name="Hubbard S.S."/>
            <person name="Banfield J.F."/>
        </authorList>
    </citation>
    <scope>NUCLEOTIDE SEQUENCE [LARGE SCALE GENOMIC DNA]</scope>
</reference>
<dbReference type="InterPro" id="IPR008991">
    <property type="entry name" value="Translation_prot_SH3-like_sf"/>
</dbReference>
<comment type="similarity">
    <text evidence="1 5">Belongs to the universal ribosomal protein uL2 family.</text>
</comment>
<dbReference type="PIRSF" id="PIRSF002158">
    <property type="entry name" value="Ribosomal_L2"/>
    <property type="match status" value="1"/>
</dbReference>
<dbReference type="SUPFAM" id="SSF50104">
    <property type="entry name" value="Translation proteins SH3-like domain"/>
    <property type="match status" value="1"/>
</dbReference>
<dbReference type="PANTHER" id="PTHR13691">
    <property type="entry name" value="RIBOSOMAL PROTEIN L2"/>
    <property type="match status" value="1"/>
</dbReference>
<keyword evidence="3 5" id="KW-0687">Ribonucleoprotein</keyword>
<dbReference type="GO" id="GO:0003735">
    <property type="term" value="F:structural constituent of ribosome"/>
    <property type="evidence" value="ECO:0007669"/>
    <property type="project" value="InterPro"/>
</dbReference>
<dbReference type="Pfam" id="PF00181">
    <property type="entry name" value="Ribosomal_L2_N"/>
    <property type="match status" value="1"/>
</dbReference>
<evidence type="ECO:0000259" key="8">
    <source>
        <dbReference type="SMART" id="SM01383"/>
    </source>
</evidence>
<evidence type="ECO:0000256" key="3">
    <source>
        <dbReference type="ARBA" id="ARBA00023274"/>
    </source>
</evidence>
<dbReference type="InterPro" id="IPR002171">
    <property type="entry name" value="Ribosomal_uL2"/>
</dbReference>
<dbReference type="GO" id="GO:0015934">
    <property type="term" value="C:large ribosomal subunit"/>
    <property type="evidence" value="ECO:0007669"/>
    <property type="project" value="InterPro"/>
</dbReference>
<dbReference type="GO" id="GO:0016740">
    <property type="term" value="F:transferase activity"/>
    <property type="evidence" value="ECO:0007669"/>
    <property type="project" value="InterPro"/>
</dbReference>
<dbReference type="InterPro" id="IPR022669">
    <property type="entry name" value="Ribosomal_uL2_C"/>
</dbReference>
<protein>
    <recommendedName>
        <fullName evidence="4 5">Large ribosomal subunit protein uL2</fullName>
    </recommendedName>
</protein>
<dbReference type="InterPro" id="IPR005880">
    <property type="entry name" value="Ribosomal_uL2_bac/org-type"/>
</dbReference>
<dbReference type="Gene3D" id="2.40.50.140">
    <property type="entry name" value="Nucleic acid-binding proteins"/>
    <property type="match status" value="1"/>
</dbReference>
<comment type="caution">
    <text evidence="9">The sequence shown here is derived from an EMBL/GenBank/DDBJ whole genome shotgun (WGS) entry which is preliminary data.</text>
</comment>
<dbReference type="InterPro" id="IPR012340">
    <property type="entry name" value="NA-bd_OB-fold"/>
</dbReference>
<evidence type="ECO:0000259" key="7">
    <source>
        <dbReference type="SMART" id="SM01382"/>
    </source>
</evidence>
<keyword evidence="5" id="KW-0694">RNA-binding</keyword>
<dbReference type="SMART" id="SM01382">
    <property type="entry name" value="Ribosomal_L2_C"/>
    <property type="match status" value="1"/>
</dbReference>
<feature type="region of interest" description="Disordered" evidence="6">
    <location>
        <begin position="219"/>
        <end position="280"/>
    </location>
</feature>
<proteinExistence type="inferred from homology"/>
<accession>A0A1G2AAI1</accession>
<evidence type="ECO:0000256" key="1">
    <source>
        <dbReference type="ARBA" id="ARBA00005636"/>
    </source>
</evidence>
<dbReference type="PANTHER" id="PTHR13691:SF5">
    <property type="entry name" value="LARGE RIBOSOMAL SUBUNIT PROTEIN UL2M"/>
    <property type="match status" value="1"/>
</dbReference>